<evidence type="ECO:0000313" key="4">
    <source>
        <dbReference type="Proteomes" id="UP000694044"/>
    </source>
</evidence>
<name>A0A8T1WEQ5_9STRA</name>
<dbReference type="Proteomes" id="UP000694044">
    <property type="component" value="Unassembled WGS sequence"/>
</dbReference>
<gene>
    <name evidence="3" type="ORF">PHYPSEUDO_003769</name>
</gene>
<evidence type="ECO:0000313" key="3">
    <source>
        <dbReference type="EMBL" id="KAG7391695.1"/>
    </source>
</evidence>
<dbReference type="EMBL" id="JAGDFM010000018">
    <property type="protein sequence ID" value="KAG7391695.1"/>
    <property type="molecule type" value="Genomic_DNA"/>
</dbReference>
<organism evidence="3 4">
    <name type="scientific">Phytophthora pseudosyringae</name>
    <dbReference type="NCBI Taxonomy" id="221518"/>
    <lineage>
        <taxon>Eukaryota</taxon>
        <taxon>Sar</taxon>
        <taxon>Stramenopiles</taxon>
        <taxon>Oomycota</taxon>
        <taxon>Peronosporomycetes</taxon>
        <taxon>Peronosporales</taxon>
        <taxon>Peronosporaceae</taxon>
        <taxon>Phytophthora</taxon>
    </lineage>
</organism>
<feature type="compositionally biased region" description="Low complexity" evidence="1">
    <location>
        <begin position="665"/>
        <end position="682"/>
    </location>
</feature>
<keyword evidence="4" id="KW-1185">Reference proteome</keyword>
<dbReference type="AlphaFoldDB" id="A0A8T1WEQ5"/>
<evidence type="ECO:0000256" key="1">
    <source>
        <dbReference type="SAM" id="MobiDB-lite"/>
    </source>
</evidence>
<keyword evidence="2" id="KW-0732">Signal</keyword>
<feature type="region of interest" description="Disordered" evidence="1">
    <location>
        <begin position="665"/>
        <end position="689"/>
    </location>
</feature>
<dbReference type="PANTHER" id="PTHR11440">
    <property type="entry name" value="LECITHIN-CHOLESTEROL ACYLTRANSFERASE-RELATED"/>
    <property type="match status" value="1"/>
</dbReference>
<dbReference type="GO" id="GO:0006629">
    <property type="term" value="P:lipid metabolic process"/>
    <property type="evidence" value="ECO:0007669"/>
    <property type="project" value="InterPro"/>
</dbReference>
<feature type="signal peptide" evidence="2">
    <location>
        <begin position="1"/>
        <end position="16"/>
    </location>
</feature>
<sequence>MLLLSALLLLLASAAAAKDAAMRTRPVLLVPGFASSQLQSWSHHRCETGFRKNLYRDINFGDRVWVDVARVLAQGDCWIRCMKLDIATQDELECKLRYAAALWSADAGSEATQGLEAVSELDPGIVTGPLSTVWRSIIHDLVDHFELDPEQLIVASYDWRLPPSKLQERDKYFYSLKKKSNYAAVVVGLVGAVESTVELDGNRGGLVVIAHSMGNGVFRYFLEWLKEEVGRNNWQTWIDAHISAYFAVGSPLLGSAESLELITSGLTEGLPITQNEMRKLVVSFGAILSFMPIPSGLNSAKDDEVLISVLSQQGLIPGNEQVVSRNYTSADIASGQLFRDMAAHDPIFAKLEAMRRRFYVDDSVLDFFKPWERPPIASVYSVYGVNVPTKNFYEYENAETPGHWFQVQYLDEEGQDPTCSKTGDGTVPYHSLSWAHTWLGSKGSSVRVTQTPQSVYFSAENITRVRAVRHASSHHAEYSLLNGNLPICEADDGSSSYGGGGTASFFAGLFGPLNRDRITFFESSKEVDGATHSSGVWEIDGVGHRDILSNPAFLRELRAELRHIFNGKTNSDKSSRPPVIDGDCYWNYRHARCEFPEFCEYRYVFGDVTFDQSCRVRQKGNLPAPPAHTTPFLGVSASTQSQEPAEVFFTGPYCSAPCRPISSSSPDITMSSSSNFNGLGSLQQEPTQT</sequence>
<protein>
    <submittedName>
        <fullName evidence="3">Uncharacterized protein</fullName>
    </submittedName>
</protein>
<dbReference type="InterPro" id="IPR003386">
    <property type="entry name" value="LACT/PDAT_acylTrfase"/>
</dbReference>
<dbReference type="Pfam" id="PF02450">
    <property type="entry name" value="LCAT"/>
    <property type="match status" value="1"/>
</dbReference>
<feature type="chain" id="PRO_5035838778" evidence="2">
    <location>
        <begin position="17"/>
        <end position="689"/>
    </location>
</feature>
<proteinExistence type="predicted"/>
<comment type="caution">
    <text evidence="3">The sequence shown here is derived from an EMBL/GenBank/DDBJ whole genome shotgun (WGS) entry which is preliminary data.</text>
</comment>
<evidence type="ECO:0000256" key="2">
    <source>
        <dbReference type="SAM" id="SignalP"/>
    </source>
</evidence>
<dbReference type="OrthoDB" id="190846at2759"/>
<reference evidence="3" key="1">
    <citation type="submission" date="2021-02" db="EMBL/GenBank/DDBJ databases">
        <authorList>
            <person name="Palmer J.M."/>
        </authorList>
    </citation>
    <scope>NUCLEOTIDE SEQUENCE</scope>
    <source>
        <strain evidence="3">SCRP734</strain>
    </source>
</reference>
<accession>A0A8T1WEQ5</accession>
<dbReference type="GO" id="GO:0008374">
    <property type="term" value="F:O-acyltransferase activity"/>
    <property type="evidence" value="ECO:0007669"/>
    <property type="project" value="InterPro"/>
</dbReference>